<dbReference type="InterPro" id="IPR009003">
    <property type="entry name" value="Peptidase_S1_PA"/>
</dbReference>
<evidence type="ECO:0008006" key="3">
    <source>
        <dbReference type="Google" id="ProtNLM"/>
    </source>
</evidence>
<gene>
    <name evidence="1" type="ORF">PRMUPPPA20_06530</name>
</gene>
<evidence type="ECO:0000313" key="2">
    <source>
        <dbReference type="Proteomes" id="UP000887097"/>
    </source>
</evidence>
<comment type="caution">
    <text evidence="1">The sequence shown here is derived from an EMBL/GenBank/DDBJ whole genome shotgun (WGS) entry which is preliminary data.</text>
</comment>
<dbReference type="AlphaFoldDB" id="A0AA37I140"/>
<organism evidence="1 2">
    <name type="scientific">Xylanibacter ruminicola</name>
    <name type="common">Prevotella ruminicola</name>
    <dbReference type="NCBI Taxonomy" id="839"/>
    <lineage>
        <taxon>Bacteria</taxon>
        <taxon>Pseudomonadati</taxon>
        <taxon>Bacteroidota</taxon>
        <taxon>Bacteroidia</taxon>
        <taxon>Bacteroidales</taxon>
        <taxon>Prevotellaceae</taxon>
        <taxon>Xylanibacter</taxon>
    </lineage>
</organism>
<dbReference type="EMBL" id="BPTT01000001">
    <property type="protein sequence ID" value="GJG32544.1"/>
    <property type="molecule type" value="Genomic_DNA"/>
</dbReference>
<dbReference type="Proteomes" id="UP000887097">
    <property type="component" value="Unassembled WGS sequence"/>
</dbReference>
<reference evidence="1" key="1">
    <citation type="submission" date="2021-08" db="EMBL/GenBank/DDBJ databases">
        <title>Prevotella lacticifex sp. nov., isolated from rumen of cow.</title>
        <authorList>
            <person name="Shinkai T."/>
            <person name="Ikeyama N."/>
            <person name="Kumagai M."/>
            <person name="Ohmori H."/>
            <person name="Sakamoto M."/>
            <person name="Ohkuma M."/>
            <person name="Mitsumori M."/>
        </authorList>
    </citation>
    <scope>NUCLEOTIDE SEQUENCE</scope>
    <source>
        <strain evidence="1">JCM 8259</strain>
    </source>
</reference>
<accession>A0AA37I140</accession>
<name>A0AA37I140_XYLRU</name>
<proteinExistence type="predicted"/>
<protein>
    <recommendedName>
        <fullName evidence="3">Trypsin-like peptidase domain-containing protein</fullName>
    </recommendedName>
</protein>
<sequence length="203" mass="23374">MDGIDDVGQGFLADGYFITAAHIIKDCPKCFVKIGGITYKPIEFTPVFQGERDIWNDETQHDVIMYKFNKVPSPLHLSARKVTFEDTLRSYCMSVRYDDKSNLYYNELSVEEVILKNQGTENYLWCEANRFEGSSGSPLLIDNEVVGIMHSGNNNGICTFLKVRSFILPPEPRKYKLFDKPSEPWTPEYFNKKAEEQINDAFE</sequence>
<evidence type="ECO:0000313" key="1">
    <source>
        <dbReference type="EMBL" id="GJG32544.1"/>
    </source>
</evidence>
<dbReference type="SUPFAM" id="SSF50494">
    <property type="entry name" value="Trypsin-like serine proteases"/>
    <property type="match status" value="1"/>
</dbReference>